<dbReference type="AlphaFoldDB" id="A0A0F9K7D6"/>
<dbReference type="Pfam" id="PF13385">
    <property type="entry name" value="Laminin_G_3"/>
    <property type="match status" value="1"/>
</dbReference>
<reference evidence="1" key="1">
    <citation type="journal article" date="2015" name="Nature">
        <title>Complex archaea that bridge the gap between prokaryotes and eukaryotes.</title>
        <authorList>
            <person name="Spang A."/>
            <person name="Saw J.H."/>
            <person name="Jorgensen S.L."/>
            <person name="Zaremba-Niedzwiedzka K."/>
            <person name="Martijn J."/>
            <person name="Lind A.E."/>
            <person name="van Eijk R."/>
            <person name="Schleper C."/>
            <person name="Guy L."/>
            <person name="Ettema T.J."/>
        </authorList>
    </citation>
    <scope>NUCLEOTIDE SEQUENCE</scope>
</reference>
<dbReference type="InterPro" id="IPR013320">
    <property type="entry name" value="ConA-like_dom_sf"/>
</dbReference>
<accession>A0A0F9K7D6</accession>
<sequence length="289" mass="31746">MVTSLIRPSHSRFATRSLSRRPNLWKDLVGCWKPSLGVTGITTLRDVSGFERHGTMNGSMTIDDWVIGGNPKLPGYALETDEVDDHILIPDFDYGANGNFSICFWYSVDDVSGLAFQYIFSHGAVNTTNSVNIFFLENNIRIRTILLDSGDTAVNVDILDAFIDGLWHFYVVTVEAGIGQKIYLDGIEIVANANGGNGTFNPTTGIYLGGREDLNVDRFYGGLLNNYTIYNRALLPSEILDMFQHPNAMFQFRDRVIGKAPAVVTVPDDTLAATMQMANSGGMIGAVNV</sequence>
<organism evidence="1">
    <name type="scientific">marine sediment metagenome</name>
    <dbReference type="NCBI Taxonomy" id="412755"/>
    <lineage>
        <taxon>unclassified sequences</taxon>
        <taxon>metagenomes</taxon>
        <taxon>ecological metagenomes</taxon>
    </lineage>
</organism>
<gene>
    <name evidence="1" type="ORF">LCGC14_1439220</name>
</gene>
<dbReference type="SUPFAM" id="SSF49899">
    <property type="entry name" value="Concanavalin A-like lectins/glucanases"/>
    <property type="match status" value="1"/>
</dbReference>
<dbReference type="Gene3D" id="2.60.120.200">
    <property type="match status" value="1"/>
</dbReference>
<name>A0A0F9K7D6_9ZZZZ</name>
<evidence type="ECO:0000313" key="1">
    <source>
        <dbReference type="EMBL" id="KKM70586.1"/>
    </source>
</evidence>
<comment type="caution">
    <text evidence="1">The sequence shown here is derived from an EMBL/GenBank/DDBJ whole genome shotgun (WGS) entry which is preliminary data.</text>
</comment>
<evidence type="ECO:0008006" key="2">
    <source>
        <dbReference type="Google" id="ProtNLM"/>
    </source>
</evidence>
<protein>
    <recommendedName>
        <fullName evidence="2">LamG-like jellyroll fold domain-containing protein</fullName>
    </recommendedName>
</protein>
<proteinExistence type="predicted"/>
<dbReference type="EMBL" id="LAZR01009789">
    <property type="protein sequence ID" value="KKM70586.1"/>
    <property type="molecule type" value="Genomic_DNA"/>
</dbReference>